<dbReference type="eggNOG" id="KOG0780">
    <property type="taxonomic scope" value="Eukaryota"/>
</dbReference>
<dbReference type="GO" id="GO:0006614">
    <property type="term" value="P:SRP-dependent cotranslational protein targeting to membrane"/>
    <property type="evidence" value="ECO:0007669"/>
    <property type="project" value="InterPro"/>
</dbReference>
<dbReference type="Gene3D" id="1.10.260.30">
    <property type="entry name" value="Signal recognition particle, SRP54 subunit, M-domain"/>
    <property type="match status" value="1"/>
</dbReference>
<dbReference type="SUPFAM" id="SSF47446">
    <property type="entry name" value="Signal peptide-binding domain"/>
    <property type="match status" value="1"/>
</dbReference>
<organism evidence="1 2">
    <name type="scientific">Arabis alpina</name>
    <name type="common">Alpine rock-cress</name>
    <dbReference type="NCBI Taxonomy" id="50452"/>
    <lineage>
        <taxon>Eukaryota</taxon>
        <taxon>Viridiplantae</taxon>
        <taxon>Streptophyta</taxon>
        <taxon>Embryophyta</taxon>
        <taxon>Tracheophyta</taxon>
        <taxon>Spermatophyta</taxon>
        <taxon>Magnoliopsida</taxon>
        <taxon>eudicotyledons</taxon>
        <taxon>Gunneridae</taxon>
        <taxon>Pentapetalae</taxon>
        <taxon>rosids</taxon>
        <taxon>malvids</taxon>
        <taxon>Brassicales</taxon>
        <taxon>Brassicaceae</taxon>
        <taxon>Arabideae</taxon>
        <taxon>Arabis</taxon>
    </lineage>
</organism>
<protein>
    <submittedName>
        <fullName evidence="1">Uncharacterized protein</fullName>
    </submittedName>
</protein>
<sequence length="99" mass="10731">MGSMTRVLGMIPGMGKVSPAQIREAEKSLIIMEAMIEAMTPGFSSFVTPFELRRVTRDKESKKHSSVRKPRFLAENSAAFNASASAIKAEDTLVVVAVS</sequence>
<proteinExistence type="predicted"/>
<dbReference type="GO" id="GO:0008312">
    <property type="term" value="F:7S RNA binding"/>
    <property type="evidence" value="ECO:0007669"/>
    <property type="project" value="InterPro"/>
</dbReference>
<dbReference type="AlphaFoldDB" id="A0A087G2V6"/>
<dbReference type="GO" id="GO:0048500">
    <property type="term" value="C:signal recognition particle"/>
    <property type="evidence" value="ECO:0007669"/>
    <property type="project" value="InterPro"/>
</dbReference>
<accession>A0A087G2V6</accession>
<dbReference type="InterPro" id="IPR036891">
    <property type="entry name" value="Signal_recog_part_SRP54_M_sf"/>
</dbReference>
<dbReference type="Proteomes" id="UP000029120">
    <property type="component" value="Unassembled WGS sequence"/>
</dbReference>
<gene>
    <name evidence="1" type="ORF">AALP_AAs44809U000300</name>
</gene>
<dbReference type="EMBL" id="KL971145">
    <property type="protein sequence ID" value="KFK24208.1"/>
    <property type="molecule type" value="Genomic_DNA"/>
</dbReference>
<evidence type="ECO:0000313" key="2">
    <source>
        <dbReference type="Proteomes" id="UP000029120"/>
    </source>
</evidence>
<dbReference type="OrthoDB" id="1713936at2759"/>
<reference evidence="2" key="1">
    <citation type="journal article" date="2015" name="Nat. Plants">
        <title>Genome expansion of Arabis alpina linked with retrotransposition and reduced symmetric DNA methylation.</title>
        <authorList>
            <person name="Willing E.M."/>
            <person name="Rawat V."/>
            <person name="Mandakova T."/>
            <person name="Maumus F."/>
            <person name="James G.V."/>
            <person name="Nordstroem K.J."/>
            <person name="Becker C."/>
            <person name="Warthmann N."/>
            <person name="Chica C."/>
            <person name="Szarzynska B."/>
            <person name="Zytnicki M."/>
            <person name="Albani M.C."/>
            <person name="Kiefer C."/>
            <person name="Bergonzi S."/>
            <person name="Castaings L."/>
            <person name="Mateos J.L."/>
            <person name="Berns M.C."/>
            <person name="Bujdoso N."/>
            <person name="Piofczyk T."/>
            <person name="de Lorenzo L."/>
            <person name="Barrero-Sicilia C."/>
            <person name="Mateos I."/>
            <person name="Piednoel M."/>
            <person name="Hagmann J."/>
            <person name="Chen-Min-Tao R."/>
            <person name="Iglesias-Fernandez R."/>
            <person name="Schuster S.C."/>
            <person name="Alonso-Blanco C."/>
            <person name="Roudier F."/>
            <person name="Carbonero P."/>
            <person name="Paz-Ares J."/>
            <person name="Davis S.J."/>
            <person name="Pecinka A."/>
            <person name="Quesneville H."/>
            <person name="Colot V."/>
            <person name="Lysak M.A."/>
            <person name="Weigel D."/>
            <person name="Coupland G."/>
            <person name="Schneeberger K."/>
        </authorList>
    </citation>
    <scope>NUCLEOTIDE SEQUENCE [LARGE SCALE GENOMIC DNA]</scope>
    <source>
        <strain evidence="2">cv. Pajares</strain>
    </source>
</reference>
<dbReference type="Gramene" id="KFK24208">
    <property type="protein sequence ID" value="KFK24208"/>
    <property type="gene ID" value="AALP_AAs44809U000300"/>
</dbReference>
<evidence type="ECO:0000313" key="1">
    <source>
        <dbReference type="EMBL" id="KFK24208.1"/>
    </source>
</evidence>
<keyword evidence="2" id="KW-1185">Reference proteome</keyword>
<name>A0A087G2V6_ARAAL</name>